<dbReference type="Proteomes" id="UP001597453">
    <property type="component" value="Unassembled WGS sequence"/>
</dbReference>
<comment type="caution">
    <text evidence="8">The sequence shown here is derived from an EMBL/GenBank/DDBJ whole genome shotgun (WGS) entry which is preliminary data.</text>
</comment>
<dbReference type="Gene3D" id="1.20.5.3310">
    <property type="match status" value="1"/>
</dbReference>
<dbReference type="RefSeq" id="WP_083524556.1">
    <property type="nucleotide sequence ID" value="NZ_JBHUNF010000001.1"/>
</dbReference>
<name>A0ABW5RGJ1_9MICO</name>
<comment type="subcellular location">
    <subcellularLocation>
        <location evidence="1">Membrane</location>
        <topology evidence="1">Single-pass membrane protein</topology>
    </subcellularLocation>
</comment>
<sequence length="142" mass="15158">MAGLTFEKLLLIGVIAMFIFGPERLPELASQFAGWIKRARSWADGAKDRAQAELGDEFDIDEWRKLDPRQYDPRRIIRDAWNEAGNETAAAAVAGATASAAVAATPAARQVDGMSSAPAWALGARGADTLVPGRAPFDSEAT</sequence>
<evidence type="ECO:0000256" key="1">
    <source>
        <dbReference type="ARBA" id="ARBA00004167"/>
    </source>
</evidence>
<evidence type="ECO:0000256" key="3">
    <source>
        <dbReference type="ARBA" id="ARBA00022692"/>
    </source>
</evidence>
<evidence type="ECO:0000256" key="7">
    <source>
        <dbReference type="ARBA" id="ARBA00023136"/>
    </source>
</evidence>
<dbReference type="InterPro" id="IPR003369">
    <property type="entry name" value="TatA/B/E"/>
</dbReference>
<evidence type="ECO:0000313" key="8">
    <source>
        <dbReference type="EMBL" id="MFD2674185.1"/>
    </source>
</evidence>
<protein>
    <submittedName>
        <fullName evidence="8">Twin-arginine translocase TatA/TatE family subunit</fullName>
    </submittedName>
</protein>
<evidence type="ECO:0000256" key="5">
    <source>
        <dbReference type="ARBA" id="ARBA00022989"/>
    </source>
</evidence>
<keyword evidence="6" id="KW-0811">Translocation</keyword>
<evidence type="ECO:0000256" key="4">
    <source>
        <dbReference type="ARBA" id="ARBA00022927"/>
    </source>
</evidence>
<keyword evidence="3" id="KW-0812">Transmembrane</keyword>
<keyword evidence="7" id="KW-0472">Membrane</keyword>
<evidence type="ECO:0000256" key="6">
    <source>
        <dbReference type="ARBA" id="ARBA00023010"/>
    </source>
</evidence>
<keyword evidence="5" id="KW-1133">Transmembrane helix</keyword>
<keyword evidence="4" id="KW-0653">Protein transport</keyword>
<dbReference type="EMBL" id="JBHUNF010000001">
    <property type="protein sequence ID" value="MFD2674185.1"/>
    <property type="molecule type" value="Genomic_DNA"/>
</dbReference>
<reference evidence="9" key="1">
    <citation type="journal article" date="2019" name="Int. J. Syst. Evol. Microbiol.">
        <title>The Global Catalogue of Microorganisms (GCM) 10K type strain sequencing project: providing services to taxonomists for standard genome sequencing and annotation.</title>
        <authorList>
            <consortium name="The Broad Institute Genomics Platform"/>
            <consortium name="The Broad Institute Genome Sequencing Center for Infectious Disease"/>
            <person name="Wu L."/>
            <person name="Ma J."/>
        </authorList>
    </citation>
    <scope>NUCLEOTIDE SEQUENCE [LARGE SCALE GENOMIC DNA]</scope>
    <source>
        <strain evidence="9">TISTR 1511</strain>
    </source>
</reference>
<evidence type="ECO:0000313" key="9">
    <source>
        <dbReference type="Proteomes" id="UP001597453"/>
    </source>
</evidence>
<evidence type="ECO:0000256" key="2">
    <source>
        <dbReference type="ARBA" id="ARBA00022448"/>
    </source>
</evidence>
<dbReference type="PRINTS" id="PR01506">
    <property type="entry name" value="TATBPROTEIN"/>
</dbReference>
<keyword evidence="2" id="KW-0813">Transport</keyword>
<keyword evidence="9" id="KW-1185">Reference proteome</keyword>
<accession>A0ABW5RGJ1</accession>
<organism evidence="8 9">
    <name type="scientific">Gulosibacter bifidus</name>
    <dbReference type="NCBI Taxonomy" id="272239"/>
    <lineage>
        <taxon>Bacteria</taxon>
        <taxon>Bacillati</taxon>
        <taxon>Actinomycetota</taxon>
        <taxon>Actinomycetes</taxon>
        <taxon>Micrococcales</taxon>
        <taxon>Microbacteriaceae</taxon>
        <taxon>Gulosibacter</taxon>
    </lineage>
</organism>
<dbReference type="Pfam" id="PF02416">
    <property type="entry name" value="TatA_B_E"/>
    <property type="match status" value="1"/>
</dbReference>
<proteinExistence type="predicted"/>
<gene>
    <name evidence="8" type="ORF">ACFSUQ_02575</name>
</gene>